<evidence type="ECO:0000259" key="5">
    <source>
        <dbReference type="PROSITE" id="PS50212"/>
    </source>
</evidence>
<evidence type="ECO:0000259" key="4">
    <source>
        <dbReference type="PROSITE" id="PS50009"/>
    </source>
</evidence>
<dbReference type="PANTHER" id="PTHR23113:SF356">
    <property type="entry name" value="FI05912P-RELATED"/>
    <property type="match status" value="1"/>
</dbReference>
<sequence>QGLVYQHGGNLVSGSLDALVRHLIPTPDYYPERTYIFAFLLSSRLFIKPHILLGEVCKMCLLQQPERLDEKYREKVCPNVIRLLSEWAELFPYDFRDERMMTHVQKIAQSDCVTKSDVRRKEVSLVLHNLLHKLSALEKYEEFLHKINTELKPRTFDQVPTADMTVICPNSVNLAKQLTRIELERLSYIGPEEFVQAFAKEAPNLETSFKDMKKTKNLESYIQWFNRLSFFVATEIVLNTKKKTRMKMIEYWIEVARECFNIGNFNSLMAIIAGLNMSPVARLKKTWSKVPTSKLSVLEQQMSPSSNFTSYRSTLAAAQWRSQTQSSNPIVDGLGHIRRVGPFPASSSSSTSSASSHSSAGSPHVTPNLRPDEEGRRRIIIPFFSLLVKDLYFLNEGCASRSPNGLINFEKFWQLAKQITEFMTWQQVNCPFQADPDVLTYLQTNPVYTEEMLAVASFECEPPDNNYEKERHKALKARYQGYLAGKLLESRSNGQLGGILSSKKFCRILCCFSRFTRKFGGETARVAIKWFSWWDFETEVENSALEFDDAHGFPMVKPNFVGFCAGFPGSQGNLVGKLLESRPNGSLSGIFSAKFAGKFCGETARVAIKWPARRDFELQVSNSSLELD</sequence>
<evidence type="ECO:0000256" key="3">
    <source>
        <dbReference type="SAM" id="MobiDB-lite"/>
    </source>
</evidence>
<dbReference type="InterPro" id="IPR036964">
    <property type="entry name" value="RASGEF_cat_dom_sf"/>
</dbReference>
<dbReference type="Gene3D" id="1.20.870.10">
    <property type="entry name" value="Son of sevenless (SoS) protein Chain: S domain 1"/>
    <property type="match status" value="1"/>
</dbReference>
<dbReference type="PANTHER" id="PTHR23113">
    <property type="entry name" value="GUANINE NUCLEOTIDE EXCHANGE FACTOR"/>
    <property type="match status" value="1"/>
</dbReference>
<keyword evidence="1 2" id="KW-0344">Guanine-nucleotide releasing factor</keyword>
<evidence type="ECO:0008006" key="8">
    <source>
        <dbReference type="Google" id="ProtNLM"/>
    </source>
</evidence>
<dbReference type="EMBL" id="OA882333">
    <property type="protein sequence ID" value="CAD7274758.1"/>
    <property type="molecule type" value="Genomic_DNA"/>
</dbReference>
<feature type="compositionally biased region" description="Low complexity" evidence="3">
    <location>
        <begin position="345"/>
        <end position="362"/>
    </location>
</feature>
<dbReference type="Pfam" id="PF00618">
    <property type="entry name" value="RasGEF_N"/>
    <property type="match status" value="1"/>
</dbReference>
<feature type="domain" description="N-terminal Ras-GEF" evidence="5">
    <location>
        <begin position="7"/>
        <end position="135"/>
    </location>
</feature>
<dbReference type="EMBL" id="CAJPEX010000296">
    <property type="protein sequence ID" value="CAG0914910.1"/>
    <property type="molecule type" value="Genomic_DNA"/>
</dbReference>
<evidence type="ECO:0000256" key="2">
    <source>
        <dbReference type="PROSITE-ProRule" id="PRU00168"/>
    </source>
</evidence>
<dbReference type="GO" id="GO:0005085">
    <property type="term" value="F:guanyl-nucleotide exchange factor activity"/>
    <property type="evidence" value="ECO:0007669"/>
    <property type="project" value="UniProtKB-KW"/>
</dbReference>
<accession>A0A7R9BG94</accession>
<dbReference type="GO" id="GO:0005886">
    <property type="term" value="C:plasma membrane"/>
    <property type="evidence" value="ECO:0007669"/>
    <property type="project" value="TreeGrafter"/>
</dbReference>
<feature type="domain" description="Ras-GEF" evidence="4">
    <location>
        <begin position="170"/>
        <end position="463"/>
    </location>
</feature>
<proteinExistence type="predicted"/>
<dbReference type="InterPro" id="IPR001895">
    <property type="entry name" value="RASGEF_cat_dom"/>
</dbReference>
<keyword evidence="7" id="KW-1185">Reference proteome</keyword>
<dbReference type="PROSITE" id="PS00720">
    <property type="entry name" value="RASGEF"/>
    <property type="match status" value="1"/>
</dbReference>
<organism evidence="6">
    <name type="scientific">Notodromas monacha</name>
    <dbReference type="NCBI Taxonomy" id="399045"/>
    <lineage>
        <taxon>Eukaryota</taxon>
        <taxon>Metazoa</taxon>
        <taxon>Ecdysozoa</taxon>
        <taxon>Arthropoda</taxon>
        <taxon>Crustacea</taxon>
        <taxon>Oligostraca</taxon>
        <taxon>Ostracoda</taxon>
        <taxon>Podocopa</taxon>
        <taxon>Podocopida</taxon>
        <taxon>Cypridocopina</taxon>
        <taxon>Cypridoidea</taxon>
        <taxon>Cyprididae</taxon>
        <taxon>Notodromas</taxon>
    </lineage>
</organism>
<dbReference type="CDD" id="cd06224">
    <property type="entry name" value="REM"/>
    <property type="match status" value="1"/>
</dbReference>
<dbReference type="CDD" id="cd00155">
    <property type="entry name" value="RasGEF"/>
    <property type="match status" value="1"/>
</dbReference>
<dbReference type="InterPro" id="IPR019804">
    <property type="entry name" value="Ras_G-nucl-exch_fac_CS"/>
</dbReference>
<dbReference type="Pfam" id="PF00617">
    <property type="entry name" value="RasGEF"/>
    <property type="match status" value="1"/>
</dbReference>
<reference evidence="6" key="1">
    <citation type="submission" date="2020-11" db="EMBL/GenBank/DDBJ databases">
        <authorList>
            <person name="Tran Van P."/>
        </authorList>
    </citation>
    <scope>NUCLEOTIDE SEQUENCE</scope>
</reference>
<dbReference type="Gene3D" id="1.10.840.10">
    <property type="entry name" value="Ras guanine-nucleotide exchange factors catalytic domain"/>
    <property type="match status" value="1"/>
</dbReference>
<name>A0A7R9BG94_9CRUS</name>
<dbReference type="InterPro" id="IPR000651">
    <property type="entry name" value="Ras-like_Gua-exchang_fac_N"/>
</dbReference>
<dbReference type="InterPro" id="IPR023578">
    <property type="entry name" value="Ras_GEF_dom_sf"/>
</dbReference>
<evidence type="ECO:0000313" key="6">
    <source>
        <dbReference type="EMBL" id="CAD7274758.1"/>
    </source>
</evidence>
<dbReference type="AlphaFoldDB" id="A0A7R9BG94"/>
<feature type="non-terminal residue" evidence="6">
    <location>
        <position position="1"/>
    </location>
</feature>
<dbReference type="PROSITE" id="PS50212">
    <property type="entry name" value="RASGEF_NTER"/>
    <property type="match status" value="1"/>
</dbReference>
<dbReference type="OrthoDB" id="20825at2759"/>
<dbReference type="Proteomes" id="UP000678499">
    <property type="component" value="Unassembled WGS sequence"/>
</dbReference>
<dbReference type="SMART" id="SM00229">
    <property type="entry name" value="RasGEFN"/>
    <property type="match status" value="1"/>
</dbReference>
<dbReference type="SUPFAM" id="SSF48366">
    <property type="entry name" value="Ras GEF"/>
    <property type="match status" value="1"/>
</dbReference>
<dbReference type="PROSITE" id="PS50009">
    <property type="entry name" value="RASGEF_CAT"/>
    <property type="match status" value="1"/>
</dbReference>
<dbReference type="SMART" id="SM00147">
    <property type="entry name" value="RasGEF"/>
    <property type="match status" value="1"/>
</dbReference>
<dbReference type="GO" id="GO:0007265">
    <property type="term" value="P:Ras protein signal transduction"/>
    <property type="evidence" value="ECO:0007669"/>
    <property type="project" value="TreeGrafter"/>
</dbReference>
<evidence type="ECO:0000256" key="1">
    <source>
        <dbReference type="ARBA" id="ARBA00022658"/>
    </source>
</evidence>
<gene>
    <name evidence="6" type="ORF">NMOB1V02_LOCUS2579</name>
</gene>
<evidence type="ECO:0000313" key="7">
    <source>
        <dbReference type="Proteomes" id="UP000678499"/>
    </source>
</evidence>
<feature type="region of interest" description="Disordered" evidence="3">
    <location>
        <begin position="343"/>
        <end position="371"/>
    </location>
</feature>
<protein>
    <recommendedName>
        <fullName evidence="8">Ras-GEF domain-containing family member 1B</fullName>
    </recommendedName>
</protein>
<dbReference type="InterPro" id="IPR008937">
    <property type="entry name" value="Ras-like_GEF"/>
</dbReference>